<feature type="transmembrane region" description="Helical" evidence="1">
    <location>
        <begin position="6"/>
        <end position="26"/>
    </location>
</feature>
<dbReference type="EMBL" id="RDOM01000005">
    <property type="protein sequence ID" value="MBF4270788.1"/>
    <property type="molecule type" value="Genomic_DNA"/>
</dbReference>
<accession>A0A221WZL6</accession>
<evidence type="ECO:0000313" key="3">
    <source>
        <dbReference type="Proteomes" id="UP000722957"/>
    </source>
</evidence>
<keyword evidence="1" id="KW-0472">Membrane</keyword>
<keyword evidence="1" id="KW-0812">Transmembrane</keyword>
<protein>
    <submittedName>
        <fullName evidence="2">Transcriptional regulator</fullName>
    </submittedName>
</protein>
<comment type="caution">
    <text evidence="2">The sequence shown here is derived from an EMBL/GenBank/DDBJ whole genome shotgun (WGS) entry which is preliminary data.</text>
</comment>
<dbReference type="KEGG" id="vau:VANGNB10_cII0289"/>
<evidence type="ECO:0000313" key="2">
    <source>
        <dbReference type="EMBL" id="MBF4270788.1"/>
    </source>
</evidence>
<evidence type="ECO:0000256" key="1">
    <source>
        <dbReference type="SAM" id="Phobius"/>
    </source>
</evidence>
<dbReference type="RefSeq" id="WP_013868509.1">
    <property type="nucleotide sequence ID" value="NZ_AJYT02000218.1"/>
</dbReference>
<dbReference type="AlphaFoldDB" id="A0A221WZL6"/>
<keyword evidence="1" id="KW-1133">Transmembrane helix</keyword>
<organism evidence="2 3">
    <name type="scientific">Vibrio anguillarum</name>
    <name type="common">Listonella anguillarum</name>
    <dbReference type="NCBI Taxonomy" id="55601"/>
    <lineage>
        <taxon>Bacteria</taxon>
        <taxon>Pseudomonadati</taxon>
        <taxon>Pseudomonadota</taxon>
        <taxon>Gammaproteobacteria</taxon>
        <taxon>Vibrionales</taxon>
        <taxon>Vibrionaceae</taxon>
        <taxon>Vibrio</taxon>
    </lineage>
</organism>
<name>A0A221WZL6_VIBAN</name>
<proteinExistence type="predicted"/>
<reference evidence="2 3" key="1">
    <citation type="journal article" date="2021" name="PeerJ">
        <title>Analysis of 44 Vibrio anguillarum genomes reveals high genetic diversity.</title>
        <authorList>
            <person name="Hansen M.J."/>
            <person name="Dalsgaard I."/>
        </authorList>
    </citation>
    <scope>NUCLEOTIDE SEQUENCE [LARGE SCALE GENOMIC DNA]</scope>
    <source>
        <strain evidence="2 3">17-16730-2A</strain>
    </source>
</reference>
<dbReference type="Proteomes" id="UP000722957">
    <property type="component" value="Unassembled WGS sequence"/>
</dbReference>
<dbReference type="Pfam" id="PF06923">
    <property type="entry name" value="GutM"/>
    <property type="match status" value="1"/>
</dbReference>
<dbReference type="InterPro" id="IPR009693">
    <property type="entry name" value="Glucitol_operon_activator"/>
</dbReference>
<gene>
    <name evidence="2" type="ORF">EAY07_01740</name>
</gene>
<sequence length="118" mass="13355">MDSTTVLIYFAAGAWMIQIVLGYLQIRSFNRMLQSMTHKGKVKIGRTQSRWKPRTVLVLVEDEDQHVVDAQVMKGISVFARPKTLDQLIGQSLPIPESLIFQLDSNVQEALNVAISRQ</sequence>